<evidence type="ECO:0000313" key="1">
    <source>
        <dbReference type="EMBL" id="RUS24899.1"/>
    </source>
</evidence>
<proteinExistence type="predicted"/>
<dbReference type="Proteomes" id="UP000274822">
    <property type="component" value="Unassembled WGS sequence"/>
</dbReference>
<accession>A0A433Q543</accession>
<comment type="caution">
    <text evidence="1">The sequence shown here is derived from an EMBL/GenBank/DDBJ whole genome shotgun (WGS) entry which is preliminary data.</text>
</comment>
<evidence type="ECO:0000313" key="2">
    <source>
        <dbReference type="Proteomes" id="UP000274822"/>
    </source>
</evidence>
<dbReference type="AlphaFoldDB" id="A0A433Q543"/>
<organism evidence="1 2">
    <name type="scientific">Jimgerdemannia flammicorona</name>
    <dbReference type="NCBI Taxonomy" id="994334"/>
    <lineage>
        <taxon>Eukaryota</taxon>
        <taxon>Fungi</taxon>
        <taxon>Fungi incertae sedis</taxon>
        <taxon>Mucoromycota</taxon>
        <taxon>Mucoromycotina</taxon>
        <taxon>Endogonomycetes</taxon>
        <taxon>Endogonales</taxon>
        <taxon>Endogonaceae</taxon>
        <taxon>Jimgerdemannia</taxon>
    </lineage>
</organism>
<keyword evidence="2" id="KW-1185">Reference proteome</keyword>
<gene>
    <name evidence="1" type="ORF">BC938DRAFT_472930</name>
</gene>
<sequence>MSSIASQIMGTTCVHINHPLILMKSQYSREEQKRSSFSCSWIIRFSSMVSTTAGHVSFIVWQVSFIKQYNGVDIDCASCNGINPVLDTINLILHPRWQIQITQCRMVQTCEEHRTVQTCEECRTVQTHEEFRLMHRYLAPYVL</sequence>
<protein>
    <submittedName>
        <fullName evidence="1">Uncharacterized protein</fullName>
    </submittedName>
</protein>
<dbReference type="EMBL" id="RBNJ01014618">
    <property type="protein sequence ID" value="RUS24899.1"/>
    <property type="molecule type" value="Genomic_DNA"/>
</dbReference>
<reference evidence="1 2" key="1">
    <citation type="journal article" date="2018" name="New Phytol.">
        <title>Phylogenomics of Endogonaceae and evolution of mycorrhizas within Mucoromycota.</title>
        <authorList>
            <person name="Chang Y."/>
            <person name="Desiro A."/>
            <person name="Na H."/>
            <person name="Sandor L."/>
            <person name="Lipzen A."/>
            <person name="Clum A."/>
            <person name="Barry K."/>
            <person name="Grigoriev I.V."/>
            <person name="Martin F.M."/>
            <person name="Stajich J.E."/>
            <person name="Smith M.E."/>
            <person name="Bonito G."/>
            <person name="Spatafora J.W."/>
        </authorList>
    </citation>
    <scope>NUCLEOTIDE SEQUENCE [LARGE SCALE GENOMIC DNA]</scope>
    <source>
        <strain evidence="1 2">AD002</strain>
    </source>
</reference>
<name>A0A433Q543_9FUNG</name>